<feature type="transmembrane region" description="Helical" evidence="1">
    <location>
        <begin position="174"/>
        <end position="196"/>
    </location>
</feature>
<evidence type="ECO:0000313" key="3">
    <source>
        <dbReference type="Proteomes" id="UP001595798"/>
    </source>
</evidence>
<sequence length="218" mass="23869">MAAPATERYVTADFSNAPLLALADLMGLGQYKEQIGASPEIYTSILNGIAVFRHLEAADRISVNRLIHNNAHGMLLQKLIGLVADQSVQHFWFMWSLSDEELLDFYSFSKNKLEFTSQFNPVELPDVTVLGVAGAVYGMSKQGPRAYAREKIGSLKNTELFEAVAERLGFAKKLAAGIGIVSVPTIIVISGLNIMAKGEHDKARRELAARGLLVYSEL</sequence>
<evidence type="ECO:0000256" key="1">
    <source>
        <dbReference type="SAM" id="Phobius"/>
    </source>
</evidence>
<comment type="caution">
    <text evidence="2">The sequence shown here is derived from an EMBL/GenBank/DDBJ whole genome shotgun (WGS) entry which is preliminary data.</text>
</comment>
<name>A0ABV8QDW8_9GAMM</name>
<evidence type="ECO:0000313" key="2">
    <source>
        <dbReference type="EMBL" id="MFC4257636.1"/>
    </source>
</evidence>
<gene>
    <name evidence="2" type="ORF">ACFOZ5_01180</name>
</gene>
<dbReference type="RefSeq" id="WP_379884870.1">
    <property type="nucleotide sequence ID" value="NZ_JBHSDI010000001.1"/>
</dbReference>
<accession>A0ABV8QDW8</accession>
<dbReference type="Proteomes" id="UP001595798">
    <property type="component" value="Unassembled WGS sequence"/>
</dbReference>
<keyword evidence="1" id="KW-0472">Membrane</keyword>
<protein>
    <submittedName>
        <fullName evidence="2">Uncharacterized protein</fullName>
    </submittedName>
</protein>
<proteinExistence type="predicted"/>
<keyword evidence="1" id="KW-0812">Transmembrane</keyword>
<keyword evidence="1" id="KW-1133">Transmembrane helix</keyword>
<dbReference type="EMBL" id="JBHSDI010000001">
    <property type="protein sequence ID" value="MFC4257636.1"/>
    <property type="molecule type" value="Genomic_DNA"/>
</dbReference>
<reference evidence="3" key="1">
    <citation type="journal article" date="2019" name="Int. J. Syst. Evol. Microbiol.">
        <title>The Global Catalogue of Microorganisms (GCM) 10K type strain sequencing project: providing services to taxonomists for standard genome sequencing and annotation.</title>
        <authorList>
            <consortium name="The Broad Institute Genomics Platform"/>
            <consortium name="The Broad Institute Genome Sequencing Center for Infectious Disease"/>
            <person name="Wu L."/>
            <person name="Ma J."/>
        </authorList>
    </citation>
    <scope>NUCLEOTIDE SEQUENCE [LARGE SCALE GENOMIC DNA]</scope>
    <source>
        <strain evidence="3">CECT 7297</strain>
    </source>
</reference>
<keyword evidence="3" id="KW-1185">Reference proteome</keyword>
<organism evidence="2 3">
    <name type="scientific">Marinobacter lacisalsi</name>
    <dbReference type="NCBI Taxonomy" id="475979"/>
    <lineage>
        <taxon>Bacteria</taxon>
        <taxon>Pseudomonadati</taxon>
        <taxon>Pseudomonadota</taxon>
        <taxon>Gammaproteobacteria</taxon>
        <taxon>Pseudomonadales</taxon>
        <taxon>Marinobacteraceae</taxon>
        <taxon>Marinobacter</taxon>
    </lineage>
</organism>